<keyword evidence="4" id="KW-0687">Ribonucleoprotein</keyword>
<evidence type="ECO:0000256" key="5">
    <source>
        <dbReference type="ARBA" id="ARBA00034092"/>
    </source>
</evidence>
<evidence type="ECO:0000256" key="3">
    <source>
        <dbReference type="ARBA" id="ARBA00022980"/>
    </source>
</evidence>
<evidence type="ECO:0000256" key="1">
    <source>
        <dbReference type="ARBA" id="ARBA00006509"/>
    </source>
</evidence>
<dbReference type="InterPro" id="IPR000509">
    <property type="entry name" value="Ribosomal_eL36"/>
</dbReference>
<comment type="subunit">
    <text evidence="2">Component of the large ribosomal subunit.</text>
</comment>
<dbReference type="Ensembl" id="ENSCHIT00010054315.1">
    <property type="protein sequence ID" value="ENSCHIP00010038844.1"/>
    <property type="gene ID" value="ENSCHIG00010028693.1"/>
</dbReference>
<dbReference type="InterPro" id="IPR038097">
    <property type="entry name" value="Ribosomal_eL36_sf"/>
</dbReference>
<dbReference type="GO" id="GO:0003735">
    <property type="term" value="F:structural constituent of ribosome"/>
    <property type="evidence" value="ECO:0007669"/>
    <property type="project" value="InterPro"/>
</dbReference>
<reference evidence="8" key="1">
    <citation type="submission" date="2019-03" db="EMBL/GenBank/DDBJ databases">
        <title>Genome sequencing and reference-guided assembly of Black Bengal Goat (Capra hircus).</title>
        <authorList>
            <person name="Siddiki A.Z."/>
            <person name="Baten A."/>
            <person name="Billah M."/>
            <person name="Alam M.A.U."/>
            <person name="Shawrob K.S.M."/>
            <person name="Saha S."/>
            <person name="Chowdhury M."/>
            <person name="Rahman A.H."/>
            <person name="Stear M."/>
            <person name="Miah G."/>
            <person name="Das G.B."/>
            <person name="Hossain M.M."/>
            <person name="Kumkum M."/>
            <person name="Islam M.S."/>
            <person name="Mollah A.M."/>
            <person name="Ahsan A."/>
            <person name="Tusar F."/>
            <person name="Khan M.K.I."/>
        </authorList>
    </citation>
    <scope>NUCLEOTIDE SEQUENCE [LARGE SCALE GENOMIC DNA]</scope>
</reference>
<sequence length="136" mass="15364">QGLQYRSSHRTKVMTQPRHSCGLGHLIKHTTKFSQDAIQEVSALNEQHGTEQFKVSKDKQALKFIQKMLGTHICAKRKARELSNVLATTREAVAKRLSPLPALCIIKTSQEKTNSTKVEPKYTAQEHISQKVGDWN</sequence>
<dbReference type="GO" id="GO:0006412">
    <property type="term" value="P:translation"/>
    <property type="evidence" value="ECO:0007669"/>
    <property type="project" value="InterPro"/>
</dbReference>
<evidence type="ECO:0000313" key="8">
    <source>
        <dbReference type="Ensembl" id="ENSCHIP00010038844.1"/>
    </source>
</evidence>
<organism evidence="8">
    <name type="scientific">Capra hircus</name>
    <name type="common">Goat</name>
    <dbReference type="NCBI Taxonomy" id="9925"/>
    <lineage>
        <taxon>Eukaryota</taxon>
        <taxon>Metazoa</taxon>
        <taxon>Chordata</taxon>
        <taxon>Craniata</taxon>
        <taxon>Vertebrata</taxon>
        <taxon>Euteleostomi</taxon>
        <taxon>Mammalia</taxon>
        <taxon>Eutheria</taxon>
        <taxon>Laurasiatheria</taxon>
        <taxon>Artiodactyla</taxon>
        <taxon>Ruminantia</taxon>
        <taxon>Pecora</taxon>
        <taxon>Bovidae</taxon>
        <taxon>Caprinae</taxon>
        <taxon>Capra</taxon>
    </lineage>
</organism>
<reference evidence="8" key="2">
    <citation type="submission" date="2025-08" db="UniProtKB">
        <authorList>
            <consortium name="Ensembl"/>
        </authorList>
    </citation>
    <scope>IDENTIFICATION</scope>
</reference>
<comment type="function">
    <text evidence="5">Component of the large ribosomal subunit. The ribosome is a large ribonucleoprotein complex responsible for the synthesis of proteins in the cell.</text>
</comment>
<dbReference type="Gene3D" id="1.10.10.1760">
    <property type="entry name" value="60S ribosomal protein L36"/>
    <property type="match status" value="1"/>
</dbReference>
<dbReference type="GO" id="GO:1990904">
    <property type="term" value="C:ribonucleoprotein complex"/>
    <property type="evidence" value="ECO:0007669"/>
    <property type="project" value="UniProtKB-KW"/>
</dbReference>
<comment type="similarity">
    <text evidence="1">Belongs to the eukaryotic ribosomal protein eL36 family.</text>
</comment>
<proteinExistence type="inferred from homology"/>
<dbReference type="Pfam" id="PF01158">
    <property type="entry name" value="Ribosomal_L36e"/>
    <property type="match status" value="1"/>
</dbReference>
<keyword evidence="3" id="KW-0689">Ribosomal protein</keyword>
<evidence type="ECO:0000256" key="2">
    <source>
        <dbReference type="ARBA" id="ARBA00011133"/>
    </source>
</evidence>
<dbReference type="AlphaFoldDB" id="A0A8C2Y1K4"/>
<protein>
    <recommendedName>
        <fullName evidence="6">Large ribosomal subunit protein eL36</fullName>
    </recommendedName>
    <alternativeName>
        <fullName evidence="7">60S ribosomal protein L36</fullName>
    </alternativeName>
</protein>
<evidence type="ECO:0000256" key="4">
    <source>
        <dbReference type="ARBA" id="ARBA00023274"/>
    </source>
</evidence>
<dbReference type="GO" id="GO:0005840">
    <property type="term" value="C:ribosome"/>
    <property type="evidence" value="ECO:0007669"/>
    <property type="project" value="UniProtKB-KW"/>
</dbReference>
<evidence type="ECO:0000256" key="6">
    <source>
        <dbReference type="ARBA" id="ARBA00035226"/>
    </source>
</evidence>
<name>A0A8C2Y1K4_CAPHI</name>
<dbReference type="PANTHER" id="PTHR10114">
    <property type="entry name" value="60S RIBOSOMAL PROTEIN L36"/>
    <property type="match status" value="1"/>
</dbReference>
<evidence type="ECO:0000256" key="7">
    <source>
        <dbReference type="ARBA" id="ARBA00035331"/>
    </source>
</evidence>
<accession>A0A8C2Y1K4</accession>